<protein>
    <submittedName>
        <fullName evidence="1">HAD superfamily hydrolase (TIGR01509 family)</fullName>
    </submittedName>
</protein>
<comment type="caution">
    <text evidence="1">The sequence shown here is derived from an EMBL/GenBank/DDBJ whole genome shotgun (WGS) entry which is preliminary data.</text>
</comment>
<dbReference type="InterPro" id="IPR023198">
    <property type="entry name" value="PGP-like_dom2"/>
</dbReference>
<dbReference type="InterPro" id="IPR036412">
    <property type="entry name" value="HAD-like_sf"/>
</dbReference>
<evidence type="ECO:0000313" key="2">
    <source>
        <dbReference type="Proteomes" id="UP000559182"/>
    </source>
</evidence>
<dbReference type="InterPro" id="IPR006439">
    <property type="entry name" value="HAD-SF_hydro_IA"/>
</dbReference>
<organism evidence="1 2">
    <name type="scientific">Flexivirga oryzae</name>
    <dbReference type="NCBI Taxonomy" id="1794944"/>
    <lineage>
        <taxon>Bacteria</taxon>
        <taxon>Bacillati</taxon>
        <taxon>Actinomycetota</taxon>
        <taxon>Actinomycetes</taxon>
        <taxon>Micrococcales</taxon>
        <taxon>Dermacoccaceae</taxon>
        <taxon>Flexivirga</taxon>
    </lineage>
</organism>
<dbReference type="PANTHER" id="PTHR18901:SF38">
    <property type="entry name" value="PSEUDOURIDINE-5'-PHOSPHATASE"/>
    <property type="match status" value="1"/>
</dbReference>
<keyword evidence="2" id="KW-1185">Reference proteome</keyword>
<keyword evidence="1" id="KW-0378">Hydrolase</keyword>
<dbReference type="InterPro" id="IPR041492">
    <property type="entry name" value="HAD_2"/>
</dbReference>
<dbReference type="Proteomes" id="UP000559182">
    <property type="component" value="Unassembled WGS sequence"/>
</dbReference>
<dbReference type="GO" id="GO:0016787">
    <property type="term" value="F:hydrolase activity"/>
    <property type="evidence" value="ECO:0007669"/>
    <property type="project" value="UniProtKB-KW"/>
</dbReference>
<sequence length="208" mass="21755">MDGTLVDTEPLWIAAEKELVASYGGVWGDDMAHQLVGNSLIVSGQIIRDNSPVTLSTEEIVDYLLERVIAGMRRHVPWRPGAAELLKHLVAEGIPNALVTMSYESFAGVLIDAVPEGTFTVVVTGDKVSKGKPDPEAYTTAVAALGVPASECVAIEDSIPGVRAAVSAGVPTIAVPHVTAVPEIDGATRVDTLVGLTPGRLRAVVQRG</sequence>
<dbReference type="Gene3D" id="3.40.50.1000">
    <property type="entry name" value="HAD superfamily/HAD-like"/>
    <property type="match status" value="1"/>
</dbReference>
<gene>
    <name evidence="1" type="ORF">FHU39_001580</name>
</gene>
<reference evidence="1 2" key="1">
    <citation type="submission" date="2020-08" db="EMBL/GenBank/DDBJ databases">
        <title>Sequencing the genomes of 1000 actinobacteria strains.</title>
        <authorList>
            <person name="Klenk H.-P."/>
        </authorList>
    </citation>
    <scope>NUCLEOTIDE SEQUENCE [LARGE SCALE GENOMIC DNA]</scope>
    <source>
        <strain evidence="1 2">DSM 105369</strain>
    </source>
</reference>
<dbReference type="CDD" id="cd07505">
    <property type="entry name" value="HAD_BPGM-like"/>
    <property type="match status" value="1"/>
</dbReference>
<proteinExistence type="predicted"/>
<dbReference type="SUPFAM" id="SSF56784">
    <property type="entry name" value="HAD-like"/>
    <property type="match status" value="1"/>
</dbReference>
<dbReference type="InterPro" id="IPR023214">
    <property type="entry name" value="HAD_sf"/>
</dbReference>
<dbReference type="EMBL" id="JACHVQ010000001">
    <property type="protein sequence ID" value="MBB2891596.1"/>
    <property type="molecule type" value="Genomic_DNA"/>
</dbReference>
<dbReference type="PANTHER" id="PTHR18901">
    <property type="entry name" value="2-DEOXYGLUCOSE-6-PHOSPHATE PHOSPHATASE 2"/>
    <property type="match status" value="1"/>
</dbReference>
<dbReference type="NCBIfam" id="TIGR01509">
    <property type="entry name" value="HAD-SF-IA-v3"/>
    <property type="match status" value="1"/>
</dbReference>
<accession>A0A839N7I0</accession>
<dbReference type="Pfam" id="PF13419">
    <property type="entry name" value="HAD_2"/>
    <property type="match status" value="1"/>
</dbReference>
<name>A0A839N7I0_9MICO</name>
<evidence type="ECO:0000313" key="1">
    <source>
        <dbReference type="EMBL" id="MBB2891596.1"/>
    </source>
</evidence>
<dbReference type="Gene3D" id="1.10.150.240">
    <property type="entry name" value="Putative phosphatase, domain 2"/>
    <property type="match status" value="1"/>
</dbReference>
<dbReference type="AlphaFoldDB" id="A0A839N7I0"/>